<keyword evidence="3" id="KW-0862">Zinc</keyword>
<proteinExistence type="predicted"/>
<keyword evidence="1" id="KW-0479">Metal-binding</keyword>
<name>A0A448ZAN1_9STRA</name>
<evidence type="ECO:0000256" key="3">
    <source>
        <dbReference type="ARBA" id="ARBA00022833"/>
    </source>
</evidence>
<organism evidence="6 7">
    <name type="scientific">Pseudo-nitzschia multistriata</name>
    <dbReference type="NCBI Taxonomy" id="183589"/>
    <lineage>
        <taxon>Eukaryota</taxon>
        <taxon>Sar</taxon>
        <taxon>Stramenopiles</taxon>
        <taxon>Ochrophyta</taxon>
        <taxon>Bacillariophyta</taxon>
        <taxon>Bacillariophyceae</taxon>
        <taxon>Bacillariophycidae</taxon>
        <taxon>Bacillariales</taxon>
        <taxon>Bacillariaceae</taxon>
        <taxon>Pseudo-nitzschia</taxon>
    </lineage>
</organism>
<dbReference type="InterPro" id="IPR013083">
    <property type="entry name" value="Znf_RING/FYVE/PHD"/>
</dbReference>
<sequence length="370" mass="40421">MKTNIDLISLACQLCRMPENDMLGELLAFQQQGGMQQKRQVRMCCVHLNCVKHTNIVDTSESQNARMNHEYRNVFEVLDHSKICSSCSNTGASIRCSADNCDQIFHYHCAIGDAGWDFERKGRKKFYCKAHRNITNTKHANGAETSLPRTLAATMHGETGGEEEAATKGNSGNAGGGLAFHHNLFSTFGGTSKSLTHLKTSVPGNLDMSGAVHSPQSQSSPPKIGNSTHKTAATTVDISDDESSYADDDDDSFVLEPEDNGEGLEVVDLPLSQNVSGSTQPIRLERSSREEFWNVSLKVLKTNDGFVVMVASSGNDLPRNDDAFSLQANDIIVSLNGSKVGSRGLETLREILLRLKQEVDLMLEIVRNKG</sequence>
<evidence type="ECO:0000256" key="1">
    <source>
        <dbReference type="ARBA" id="ARBA00022723"/>
    </source>
</evidence>
<reference evidence="6 7" key="1">
    <citation type="submission" date="2019-01" db="EMBL/GenBank/DDBJ databases">
        <authorList>
            <person name="Ferrante I. M."/>
        </authorList>
    </citation>
    <scope>NUCLEOTIDE SEQUENCE [LARGE SCALE GENOMIC DNA]</scope>
    <source>
        <strain evidence="6 7">B856</strain>
    </source>
</reference>
<evidence type="ECO:0000313" key="7">
    <source>
        <dbReference type="Proteomes" id="UP000291116"/>
    </source>
</evidence>
<dbReference type="SMART" id="SM00249">
    <property type="entry name" value="PHD"/>
    <property type="match status" value="1"/>
</dbReference>
<dbReference type="Gene3D" id="3.30.40.10">
    <property type="entry name" value="Zinc/RING finger domain, C3HC4 (zinc finger)"/>
    <property type="match status" value="1"/>
</dbReference>
<feature type="region of interest" description="Disordered" evidence="4">
    <location>
        <begin position="199"/>
        <end position="230"/>
    </location>
</feature>
<dbReference type="EMBL" id="CAACVS010000203">
    <property type="protein sequence ID" value="VEU39070.1"/>
    <property type="molecule type" value="Genomic_DNA"/>
</dbReference>
<keyword evidence="2" id="KW-0863">Zinc-finger</keyword>
<dbReference type="OrthoDB" id="308383at2759"/>
<dbReference type="InterPro" id="IPR001478">
    <property type="entry name" value="PDZ"/>
</dbReference>
<dbReference type="SUPFAM" id="SSF57903">
    <property type="entry name" value="FYVE/PHD zinc finger"/>
    <property type="match status" value="1"/>
</dbReference>
<accession>A0A448ZAN1</accession>
<gene>
    <name evidence="6" type="ORF">PSNMU_V1.4_AUG-EV-PASAV3_0059170</name>
</gene>
<protein>
    <recommendedName>
        <fullName evidence="5">PDZ domain-containing protein</fullName>
    </recommendedName>
</protein>
<dbReference type="GO" id="GO:0008270">
    <property type="term" value="F:zinc ion binding"/>
    <property type="evidence" value="ECO:0007669"/>
    <property type="project" value="UniProtKB-KW"/>
</dbReference>
<feature type="compositionally biased region" description="Polar residues" evidence="4">
    <location>
        <begin position="214"/>
        <end position="230"/>
    </location>
</feature>
<dbReference type="PANTHER" id="PTHR12420:SF42">
    <property type="entry name" value="G2_M PHASE-SPECIFIC E3 UBIQUITIN-PROTEIN LIGASE"/>
    <property type="match status" value="1"/>
</dbReference>
<dbReference type="Pfam" id="PF13771">
    <property type="entry name" value="zf-HC5HC2H"/>
    <property type="match status" value="1"/>
</dbReference>
<evidence type="ECO:0000256" key="4">
    <source>
        <dbReference type="SAM" id="MobiDB-lite"/>
    </source>
</evidence>
<dbReference type="InterPro" id="IPR051188">
    <property type="entry name" value="PHD-type_Zinc_Finger"/>
</dbReference>
<dbReference type="GO" id="GO:0005634">
    <property type="term" value="C:nucleus"/>
    <property type="evidence" value="ECO:0007669"/>
    <property type="project" value="TreeGrafter"/>
</dbReference>
<dbReference type="InterPro" id="IPR011011">
    <property type="entry name" value="Znf_FYVE_PHD"/>
</dbReference>
<feature type="domain" description="PDZ" evidence="5">
    <location>
        <begin position="281"/>
        <end position="367"/>
    </location>
</feature>
<evidence type="ECO:0000313" key="6">
    <source>
        <dbReference type="EMBL" id="VEU39070.1"/>
    </source>
</evidence>
<dbReference type="PROSITE" id="PS50106">
    <property type="entry name" value="PDZ"/>
    <property type="match status" value="1"/>
</dbReference>
<evidence type="ECO:0000256" key="2">
    <source>
        <dbReference type="ARBA" id="ARBA00022771"/>
    </source>
</evidence>
<dbReference type="InterPro" id="IPR001965">
    <property type="entry name" value="Znf_PHD"/>
</dbReference>
<dbReference type="PANTHER" id="PTHR12420">
    <property type="entry name" value="PHD FINGER PROTEIN"/>
    <property type="match status" value="1"/>
</dbReference>
<keyword evidence="7" id="KW-1185">Reference proteome</keyword>
<dbReference type="Proteomes" id="UP000291116">
    <property type="component" value="Unassembled WGS sequence"/>
</dbReference>
<evidence type="ECO:0000259" key="5">
    <source>
        <dbReference type="PROSITE" id="PS50106"/>
    </source>
</evidence>
<dbReference type="AlphaFoldDB" id="A0A448ZAN1"/>